<feature type="transmembrane region" description="Helical" evidence="1">
    <location>
        <begin position="62"/>
        <end position="81"/>
    </location>
</feature>
<feature type="transmembrane region" description="Helical" evidence="1">
    <location>
        <begin position="21"/>
        <end position="42"/>
    </location>
</feature>
<keyword evidence="1" id="KW-0812">Transmembrane</keyword>
<protein>
    <recommendedName>
        <fullName evidence="2">At2g35280-like TPR domain-containing protein</fullName>
    </recommendedName>
</protein>
<name>A0AA35UZ11_LACSI</name>
<evidence type="ECO:0000313" key="4">
    <source>
        <dbReference type="Proteomes" id="UP001177003"/>
    </source>
</evidence>
<dbReference type="Pfam" id="PF23310">
    <property type="entry name" value="TPR_27"/>
    <property type="match status" value="1"/>
</dbReference>
<sequence>MGMMVSPMDDIWVIGQHGICLWFPWMIYGSLVNMVVAYGVMVLPIDNIWVVRQHGVCLSYPWMTYGSLVNMVLAYGVMVLCMDDIWVIDQHGICLWCPWMTYGSVVNMVVDYGVMEHALVEKCIEMRNQNILFRNGLMKLFFLDAEHEGKTMLGEASALRHLDSTHVLGMMLMVQGRHMKEEALDMLNNAYHRGRSTWNVRATCSKVHLSLNREGKKHVHFNGFHRSYALQKSVISVSYAFVNGYKCVFMLKFLCGMLVTLGFPGACYNL</sequence>
<evidence type="ECO:0000313" key="3">
    <source>
        <dbReference type="EMBL" id="CAI9263601.1"/>
    </source>
</evidence>
<dbReference type="InterPro" id="IPR057136">
    <property type="entry name" value="At2g35280_TPR_dom"/>
</dbReference>
<dbReference type="EMBL" id="OX465086">
    <property type="protein sequence ID" value="CAI9263601.1"/>
    <property type="molecule type" value="Genomic_DNA"/>
</dbReference>
<organism evidence="3 4">
    <name type="scientific">Lactuca saligna</name>
    <name type="common">Willowleaf lettuce</name>
    <dbReference type="NCBI Taxonomy" id="75948"/>
    <lineage>
        <taxon>Eukaryota</taxon>
        <taxon>Viridiplantae</taxon>
        <taxon>Streptophyta</taxon>
        <taxon>Embryophyta</taxon>
        <taxon>Tracheophyta</taxon>
        <taxon>Spermatophyta</taxon>
        <taxon>Magnoliopsida</taxon>
        <taxon>eudicotyledons</taxon>
        <taxon>Gunneridae</taxon>
        <taxon>Pentapetalae</taxon>
        <taxon>asterids</taxon>
        <taxon>campanulids</taxon>
        <taxon>Asterales</taxon>
        <taxon>Asteraceae</taxon>
        <taxon>Cichorioideae</taxon>
        <taxon>Cichorieae</taxon>
        <taxon>Lactucinae</taxon>
        <taxon>Lactuca</taxon>
    </lineage>
</organism>
<reference evidence="3" key="1">
    <citation type="submission" date="2023-04" db="EMBL/GenBank/DDBJ databases">
        <authorList>
            <person name="Vijverberg K."/>
            <person name="Xiong W."/>
            <person name="Schranz E."/>
        </authorList>
    </citation>
    <scope>NUCLEOTIDE SEQUENCE</scope>
</reference>
<evidence type="ECO:0000259" key="2">
    <source>
        <dbReference type="Pfam" id="PF23310"/>
    </source>
</evidence>
<evidence type="ECO:0000256" key="1">
    <source>
        <dbReference type="SAM" id="Phobius"/>
    </source>
</evidence>
<proteinExistence type="predicted"/>
<gene>
    <name evidence="3" type="ORF">LSALG_LOCUS4283</name>
</gene>
<accession>A0AA35UZ11</accession>
<keyword evidence="1" id="KW-1133">Transmembrane helix</keyword>
<keyword evidence="4" id="KW-1185">Reference proteome</keyword>
<keyword evidence="1" id="KW-0472">Membrane</keyword>
<dbReference type="Proteomes" id="UP001177003">
    <property type="component" value="Chromosome 0"/>
</dbReference>
<feature type="domain" description="At2g35280-like TPR" evidence="2">
    <location>
        <begin position="118"/>
        <end position="206"/>
    </location>
</feature>
<dbReference type="AlphaFoldDB" id="A0AA35UZ11"/>